<keyword evidence="4" id="KW-1133">Transmembrane helix</keyword>
<comment type="catalytic activity">
    <reaction evidence="1">
        <text>Hydrolyzes the link between N-acetylmuramoyl residues and L-amino acid residues in certain cell-wall glycopeptides.</text>
        <dbReference type="EC" id="3.5.1.28"/>
    </reaction>
</comment>
<keyword evidence="3" id="KW-0378">Hydrolase</keyword>
<dbReference type="Pfam" id="PF01520">
    <property type="entry name" value="Amidase_3"/>
    <property type="match status" value="1"/>
</dbReference>
<dbReference type="FunFam" id="3.40.630.40:FF:000005">
    <property type="entry name" value="N-acetylmuramoyl-L-alanine amidase (AmiA)"/>
    <property type="match status" value="1"/>
</dbReference>
<dbReference type="GO" id="GO:0030288">
    <property type="term" value="C:outer membrane-bounded periplasmic space"/>
    <property type="evidence" value="ECO:0007669"/>
    <property type="project" value="TreeGrafter"/>
</dbReference>
<dbReference type="Gene3D" id="2.60.40.3500">
    <property type="match status" value="1"/>
</dbReference>
<feature type="domain" description="MurNAc-LAA" evidence="5">
    <location>
        <begin position="445"/>
        <end position="596"/>
    </location>
</feature>
<gene>
    <name evidence="6" type="primary">amiC</name>
    <name evidence="6" type="ORF">dnm_082710</name>
</gene>
<evidence type="ECO:0000313" key="7">
    <source>
        <dbReference type="Proteomes" id="UP000663722"/>
    </source>
</evidence>
<dbReference type="PANTHER" id="PTHR30404">
    <property type="entry name" value="N-ACETYLMURAMOYL-L-ALANINE AMIDASE"/>
    <property type="match status" value="1"/>
</dbReference>
<dbReference type="EC" id="3.5.1.28" evidence="2"/>
<keyword evidence="4" id="KW-0812">Transmembrane</keyword>
<evidence type="ECO:0000259" key="5">
    <source>
        <dbReference type="SMART" id="SM00646"/>
    </source>
</evidence>
<evidence type="ECO:0000313" key="6">
    <source>
        <dbReference type="EMBL" id="QTA92195.1"/>
    </source>
</evidence>
<dbReference type="InterPro" id="IPR021731">
    <property type="entry name" value="AMIN_dom"/>
</dbReference>
<protein>
    <recommendedName>
        <fullName evidence="2">N-acetylmuramoyl-L-alanine amidase</fullName>
        <ecNumber evidence="2">3.5.1.28</ecNumber>
    </recommendedName>
</protein>
<dbReference type="InterPro" id="IPR002508">
    <property type="entry name" value="MurNAc-LAA_cat"/>
</dbReference>
<dbReference type="EMBL" id="CP061800">
    <property type="protein sequence ID" value="QTA92195.1"/>
    <property type="molecule type" value="Genomic_DNA"/>
</dbReference>
<dbReference type="Pfam" id="PF11741">
    <property type="entry name" value="AMIN"/>
    <property type="match status" value="1"/>
</dbReference>
<evidence type="ECO:0000256" key="4">
    <source>
        <dbReference type="SAM" id="Phobius"/>
    </source>
</evidence>
<dbReference type="InterPro" id="IPR050695">
    <property type="entry name" value="N-acetylmuramoyl_amidase_3"/>
</dbReference>
<evidence type="ECO:0000256" key="1">
    <source>
        <dbReference type="ARBA" id="ARBA00001561"/>
    </source>
</evidence>
<dbReference type="SUPFAM" id="SSF53187">
    <property type="entry name" value="Zn-dependent exopeptidases"/>
    <property type="match status" value="1"/>
</dbReference>
<dbReference type="GO" id="GO:0009253">
    <property type="term" value="P:peptidoglycan catabolic process"/>
    <property type="evidence" value="ECO:0007669"/>
    <property type="project" value="InterPro"/>
</dbReference>
<reference evidence="6" key="1">
    <citation type="journal article" date="2021" name="Microb. Physiol.">
        <title>Proteogenomic Insights into the Physiology of Marine, Sulfate-Reducing, Filamentous Desulfonema limicola and Desulfonema magnum.</title>
        <authorList>
            <person name="Schnaars V."/>
            <person name="Wohlbrand L."/>
            <person name="Scheve S."/>
            <person name="Hinrichs C."/>
            <person name="Reinhardt R."/>
            <person name="Rabus R."/>
        </authorList>
    </citation>
    <scope>NUCLEOTIDE SEQUENCE</scope>
    <source>
        <strain evidence="6">4be13</strain>
    </source>
</reference>
<dbReference type="SMART" id="SM00646">
    <property type="entry name" value="Ami_3"/>
    <property type="match status" value="1"/>
</dbReference>
<dbReference type="Gene3D" id="3.40.630.40">
    <property type="entry name" value="Zn-dependent exopeptidases"/>
    <property type="match status" value="1"/>
</dbReference>
<dbReference type="Gene3D" id="1.25.40.10">
    <property type="entry name" value="Tetratricopeptide repeat domain"/>
    <property type="match status" value="1"/>
</dbReference>
<keyword evidence="4" id="KW-0472">Membrane</keyword>
<dbReference type="GO" id="GO:0008745">
    <property type="term" value="F:N-acetylmuramoyl-L-alanine amidase activity"/>
    <property type="evidence" value="ECO:0007669"/>
    <property type="project" value="UniProtKB-EC"/>
</dbReference>
<accession>A0A975BUR6</accession>
<keyword evidence="7" id="KW-1185">Reference proteome</keyword>
<feature type="transmembrane region" description="Helical" evidence="4">
    <location>
        <begin position="6"/>
        <end position="28"/>
    </location>
</feature>
<evidence type="ECO:0000256" key="2">
    <source>
        <dbReference type="ARBA" id="ARBA00011901"/>
    </source>
</evidence>
<dbReference type="AlphaFoldDB" id="A0A975BUR6"/>
<sequence length="616" mass="70823">MLNKSVFIYFFIISCIVGILGTCDSLAITAEEQYYRTEVAYKNFLKDPEKLKYRENWLVYIDEFRAAYRLDPSGTLAAAALYMSGELYKELYKRSFKSSDKKQAIDLFQRLLKRFPTSNYRRKAESALKAFSKTRGAKSSVKKEAVKKSSSEKARVIKTKVRKEVFRRSKQAYKANRMKKSWQEKSWQERKTRLVEKSQPKYKPPIISPYINADTTIMNLRFWSNPNYTRIVVDANQDTSYTYRLLKKDSSANKPHRLYVDFDNSQLGKNIKKIIPINDDLLIDARASQYQTDSVRVVVDIKSFGTYKIFSLRNPFRTIIDVWGGDNNYRYASVPFQNRKFDVKKPEHKKTKSKSLKTEKNEGDVLKIKPSDIAKSLALGVRRIVIDPGHGGKDAGAVGYNKRILEKNIVLSIGKRLARKIRRNLGCEVIMTRSTDRFLSLEERTAIANTKNADLFISIHTNAHPKRSAYGIETYFLNLATDDEAIRVAARENATSRKNISDLQTILQDLMQNAKINESSRLAAHIQKSLYRQMKKKYSKIKNKGVKQAPFYVLLGAQMPSVLVETSFISNKRECQRLTNATYQERLCDAIVNGIRKYIKEMNPTALLRLHPGGSG</sequence>
<dbReference type="PANTHER" id="PTHR30404:SF0">
    <property type="entry name" value="N-ACETYLMURAMOYL-L-ALANINE AMIDASE AMIC"/>
    <property type="match status" value="1"/>
</dbReference>
<dbReference type="InterPro" id="IPR011990">
    <property type="entry name" value="TPR-like_helical_dom_sf"/>
</dbReference>
<organism evidence="6 7">
    <name type="scientific">Desulfonema magnum</name>
    <dbReference type="NCBI Taxonomy" id="45655"/>
    <lineage>
        <taxon>Bacteria</taxon>
        <taxon>Pseudomonadati</taxon>
        <taxon>Thermodesulfobacteriota</taxon>
        <taxon>Desulfobacteria</taxon>
        <taxon>Desulfobacterales</taxon>
        <taxon>Desulfococcaceae</taxon>
        <taxon>Desulfonema</taxon>
    </lineage>
</organism>
<dbReference type="KEGG" id="dmm:dnm_082710"/>
<name>A0A975BUR6_9BACT</name>
<dbReference type="CDD" id="cd02696">
    <property type="entry name" value="MurNAc-LAA"/>
    <property type="match status" value="1"/>
</dbReference>
<proteinExistence type="predicted"/>
<evidence type="ECO:0000256" key="3">
    <source>
        <dbReference type="ARBA" id="ARBA00022801"/>
    </source>
</evidence>
<dbReference type="Proteomes" id="UP000663722">
    <property type="component" value="Chromosome"/>
</dbReference>
<dbReference type="PROSITE" id="PS51257">
    <property type="entry name" value="PROKAR_LIPOPROTEIN"/>
    <property type="match status" value="1"/>
</dbReference>